<dbReference type="InterPro" id="IPR011050">
    <property type="entry name" value="Pectin_lyase_fold/virulence"/>
</dbReference>
<name>A0A0F6ACR9_9GAMM</name>
<dbReference type="InterPro" id="IPR012334">
    <property type="entry name" value="Pectin_lyas_fold"/>
</dbReference>
<dbReference type="Gene3D" id="2.160.20.10">
    <property type="entry name" value="Single-stranded right-handed beta-helix, Pectin lyase-like"/>
    <property type="match status" value="1"/>
</dbReference>
<dbReference type="AlphaFoldDB" id="A0A0F6ACR9"/>
<proteinExistence type="predicted"/>
<dbReference type="Proteomes" id="UP000033434">
    <property type="component" value="Unassembled WGS sequence"/>
</dbReference>
<comment type="caution">
    <text evidence="1">The sequence shown here is derived from an EMBL/GenBank/DDBJ whole genome shotgun (WGS) entry which is preliminary data.</text>
</comment>
<dbReference type="PATRIC" id="fig|1129367.4.peg.2884"/>
<sequence>MGKFDSSNIKLLRGSGTSSDILTLTKPNSHGISFNSLDKFVLNGRSLKIINTGNFYGESNKAAQTIVIKSSNIQLNAEIELIGEPADIIFLSPQSVSCDGCVLKEFSRITFATANSTVNATSNKIGNLTPVIDKSVVVKNLHAPGALSVDILSDSLTLGDINTNLRANRLPQGGYEMSDSGTHTIGSGSINIFHGELTIDYENQKIIKVLYEDKWLDLTINDVNLTASTIKVASSGSIKFARNSSSDPITVLDTSANALSSGTYRGHFQPVQEGITLTAFNGVISNYGKIKTEGKLNLISGKMLFNAGELEATDIKIVTGTSIYNTYSSTSNTTGSIKAHRDLNVSSGKIYNQNNGQIRGHSIILATEQEIINQNSASIVGSDVELYSKNSIVRNGSAYSYEPDDDESLDKNINWLQEEDDLDIGLLGFTGLYEGHKLNFSPAALIFGHNVKIIANRFENINPYFVWKKNANAWDNGIPLNSFKSKQVAVYGENSLLIDAPKYVLNVSAVMGVNSESGLLRINSNFVDNERYRVYAFADYIQTDTEKKLVADLHFYSPPGFIYSFGNFHAKGNTGFTNNTGFFQVFGDATFDYPAAKVKSIGINMGDELREKITTQYFDNSGYCHYLQLWSTSSTPVDCPTTASTTTINNSIVSVDPKQQETLFHVAGNVAANQAELVLGNHDPLYRVKELALIDFARRDAKTYDEGRFVSFDGFTENPENGDVSINYTVNRKHCWYEKSDYFCTNSNLPVKDVVWDADKFWAEVKSYIDKFNVTIQRWIDSVIAFFS</sequence>
<evidence type="ECO:0000313" key="2">
    <source>
        <dbReference type="Proteomes" id="UP000033434"/>
    </source>
</evidence>
<gene>
    <name evidence="1" type="ORF">N479_15280</name>
</gene>
<organism evidence="1 2">
    <name type="scientific">Pseudoalteromonas luteoviolacea S4054</name>
    <dbReference type="NCBI Taxonomy" id="1129367"/>
    <lineage>
        <taxon>Bacteria</taxon>
        <taxon>Pseudomonadati</taxon>
        <taxon>Pseudomonadota</taxon>
        <taxon>Gammaproteobacteria</taxon>
        <taxon>Alteromonadales</taxon>
        <taxon>Pseudoalteromonadaceae</taxon>
        <taxon>Pseudoalteromonas</taxon>
    </lineage>
</organism>
<evidence type="ECO:0000313" key="1">
    <source>
        <dbReference type="EMBL" id="KKE83204.1"/>
    </source>
</evidence>
<reference evidence="1 2" key="1">
    <citation type="journal article" date="2015" name="BMC Genomics">
        <title>Genome mining reveals unlocked bioactive potential of marine Gram-negative bacteria.</title>
        <authorList>
            <person name="Machado H."/>
            <person name="Sonnenschein E.C."/>
            <person name="Melchiorsen J."/>
            <person name="Gram L."/>
        </authorList>
    </citation>
    <scope>NUCLEOTIDE SEQUENCE [LARGE SCALE GENOMIC DNA]</scope>
    <source>
        <strain evidence="1 2">S4054</strain>
    </source>
</reference>
<accession>A0A0F6ACR9</accession>
<protein>
    <submittedName>
        <fullName evidence="1">Uncharacterized protein</fullName>
    </submittedName>
</protein>
<dbReference type="SUPFAM" id="SSF51126">
    <property type="entry name" value="Pectin lyase-like"/>
    <property type="match status" value="1"/>
</dbReference>
<dbReference type="EMBL" id="AUXW01000151">
    <property type="protein sequence ID" value="KKE83204.1"/>
    <property type="molecule type" value="Genomic_DNA"/>
</dbReference>